<feature type="region of interest" description="Disordered" evidence="1">
    <location>
        <begin position="117"/>
        <end position="143"/>
    </location>
</feature>
<organism evidence="2 3">
    <name type="scientific">Dreissena polymorpha</name>
    <name type="common">Zebra mussel</name>
    <name type="synonym">Mytilus polymorpha</name>
    <dbReference type="NCBI Taxonomy" id="45954"/>
    <lineage>
        <taxon>Eukaryota</taxon>
        <taxon>Metazoa</taxon>
        <taxon>Spiralia</taxon>
        <taxon>Lophotrochozoa</taxon>
        <taxon>Mollusca</taxon>
        <taxon>Bivalvia</taxon>
        <taxon>Autobranchia</taxon>
        <taxon>Heteroconchia</taxon>
        <taxon>Euheterodonta</taxon>
        <taxon>Imparidentia</taxon>
        <taxon>Neoheterodontei</taxon>
        <taxon>Myida</taxon>
        <taxon>Dreissenoidea</taxon>
        <taxon>Dreissenidae</taxon>
        <taxon>Dreissena</taxon>
    </lineage>
</organism>
<sequence>MTPSRRPCFLPIQTIFEFNRCIQESNVLTKFYEDWTKNVTSRGSYTIFKHVRDITESNVLTKVHDDWATIVTSRVFTRNTGCHASKVTSKVFTNFKLNQKFTDQTINVARRQFSRQTVDDERRTTDDGQKVIPKAHHEHVVLR</sequence>
<name>A0A9D3Z0U7_DREPO</name>
<evidence type="ECO:0000313" key="2">
    <source>
        <dbReference type="EMBL" id="KAH3708282.1"/>
    </source>
</evidence>
<keyword evidence="3" id="KW-1185">Reference proteome</keyword>
<feature type="compositionally biased region" description="Basic and acidic residues" evidence="1">
    <location>
        <begin position="117"/>
        <end position="129"/>
    </location>
</feature>
<reference evidence="2" key="1">
    <citation type="journal article" date="2019" name="bioRxiv">
        <title>The Genome of the Zebra Mussel, Dreissena polymorpha: A Resource for Invasive Species Research.</title>
        <authorList>
            <person name="McCartney M.A."/>
            <person name="Auch B."/>
            <person name="Kono T."/>
            <person name="Mallez S."/>
            <person name="Zhang Y."/>
            <person name="Obille A."/>
            <person name="Becker A."/>
            <person name="Abrahante J.E."/>
            <person name="Garbe J."/>
            <person name="Badalamenti J.P."/>
            <person name="Herman A."/>
            <person name="Mangelson H."/>
            <person name="Liachko I."/>
            <person name="Sullivan S."/>
            <person name="Sone E.D."/>
            <person name="Koren S."/>
            <person name="Silverstein K.A.T."/>
            <person name="Beckman K.B."/>
            <person name="Gohl D.M."/>
        </authorList>
    </citation>
    <scope>NUCLEOTIDE SEQUENCE</scope>
    <source>
        <strain evidence="2">Duluth1</strain>
        <tissue evidence="2">Whole animal</tissue>
    </source>
</reference>
<accession>A0A9D3Z0U7</accession>
<protein>
    <submittedName>
        <fullName evidence="2">Uncharacterized protein</fullName>
    </submittedName>
</protein>
<proteinExistence type="predicted"/>
<dbReference type="Proteomes" id="UP000828390">
    <property type="component" value="Unassembled WGS sequence"/>
</dbReference>
<evidence type="ECO:0000313" key="3">
    <source>
        <dbReference type="Proteomes" id="UP000828390"/>
    </source>
</evidence>
<comment type="caution">
    <text evidence="2">The sequence shown here is derived from an EMBL/GenBank/DDBJ whole genome shotgun (WGS) entry which is preliminary data.</text>
</comment>
<dbReference type="AlphaFoldDB" id="A0A9D3Z0U7"/>
<reference evidence="2" key="2">
    <citation type="submission" date="2020-11" db="EMBL/GenBank/DDBJ databases">
        <authorList>
            <person name="McCartney M.A."/>
            <person name="Auch B."/>
            <person name="Kono T."/>
            <person name="Mallez S."/>
            <person name="Becker A."/>
            <person name="Gohl D.M."/>
            <person name="Silverstein K.A.T."/>
            <person name="Koren S."/>
            <person name="Bechman K.B."/>
            <person name="Herman A."/>
            <person name="Abrahante J.E."/>
            <person name="Garbe J."/>
        </authorList>
    </citation>
    <scope>NUCLEOTIDE SEQUENCE</scope>
    <source>
        <strain evidence="2">Duluth1</strain>
        <tissue evidence="2">Whole animal</tissue>
    </source>
</reference>
<evidence type="ECO:0000256" key="1">
    <source>
        <dbReference type="SAM" id="MobiDB-lite"/>
    </source>
</evidence>
<gene>
    <name evidence="2" type="ORF">DPMN_067729</name>
</gene>
<dbReference type="EMBL" id="JAIWYP010000014">
    <property type="protein sequence ID" value="KAH3708282.1"/>
    <property type="molecule type" value="Genomic_DNA"/>
</dbReference>